<protein>
    <recommendedName>
        <fullName evidence="2">HTH APSES-type domain-containing protein</fullName>
    </recommendedName>
</protein>
<feature type="compositionally biased region" description="Low complexity" evidence="1">
    <location>
        <begin position="142"/>
        <end position="155"/>
    </location>
</feature>
<feature type="region of interest" description="Disordered" evidence="1">
    <location>
        <begin position="1"/>
        <end position="155"/>
    </location>
</feature>
<feature type="compositionally biased region" description="Low complexity" evidence="1">
    <location>
        <begin position="553"/>
        <end position="566"/>
    </location>
</feature>
<feature type="region of interest" description="Disordered" evidence="1">
    <location>
        <begin position="645"/>
        <end position="688"/>
    </location>
</feature>
<dbReference type="InterPro" id="IPR003163">
    <property type="entry name" value="Tscrpt_reg_HTH_APSES-type"/>
</dbReference>
<feature type="domain" description="HTH APSES-type" evidence="2">
    <location>
        <begin position="1171"/>
        <end position="1286"/>
    </location>
</feature>
<feature type="compositionally biased region" description="Low complexity" evidence="1">
    <location>
        <begin position="943"/>
        <end position="958"/>
    </location>
</feature>
<feature type="compositionally biased region" description="Basic and acidic residues" evidence="1">
    <location>
        <begin position="510"/>
        <end position="521"/>
    </location>
</feature>
<keyword evidence="4" id="KW-1185">Reference proteome</keyword>
<feature type="compositionally biased region" description="Low complexity" evidence="1">
    <location>
        <begin position="1332"/>
        <end position="1348"/>
    </location>
</feature>
<dbReference type="EMBL" id="BQKY01000003">
    <property type="protein sequence ID" value="GJN88612.1"/>
    <property type="molecule type" value="Genomic_DNA"/>
</dbReference>
<dbReference type="Gene3D" id="3.10.260.10">
    <property type="entry name" value="Transcription regulator HTH, APSES-type DNA-binding domain"/>
    <property type="match status" value="1"/>
</dbReference>
<feature type="compositionally biased region" description="Low complexity" evidence="1">
    <location>
        <begin position="1402"/>
        <end position="1415"/>
    </location>
</feature>
<feature type="compositionally biased region" description="Low complexity" evidence="1">
    <location>
        <begin position="1431"/>
        <end position="1449"/>
    </location>
</feature>
<dbReference type="InterPro" id="IPR036887">
    <property type="entry name" value="HTH_APSES_sf"/>
</dbReference>
<comment type="caution">
    <text evidence="3">The sequence shown here is derived from an EMBL/GenBank/DDBJ whole genome shotgun (WGS) entry which is preliminary data.</text>
</comment>
<evidence type="ECO:0000256" key="1">
    <source>
        <dbReference type="SAM" id="MobiDB-lite"/>
    </source>
</evidence>
<feature type="region of interest" description="Disordered" evidence="1">
    <location>
        <begin position="209"/>
        <end position="230"/>
    </location>
</feature>
<feature type="region of interest" description="Disordered" evidence="1">
    <location>
        <begin position="503"/>
        <end position="566"/>
    </location>
</feature>
<dbReference type="PANTHER" id="PTHR48148:SF2">
    <property type="entry name" value="PA14 DOMAIN-CONTAINING PROTEIN"/>
    <property type="match status" value="1"/>
</dbReference>
<name>A0AAV5GHR9_9BASI</name>
<evidence type="ECO:0000313" key="4">
    <source>
        <dbReference type="Proteomes" id="UP001342314"/>
    </source>
</evidence>
<feature type="region of interest" description="Disordered" evidence="1">
    <location>
        <begin position="728"/>
        <end position="792"/>
    </location>
</feature>
<proteinExistence type="predicted"/>
<feature type="region of interest" description="Disordered" evidence="1">
    <location>
        <begin position="1327"/>
        <end position="1449"/>
    </location>
</feature>
<feature type="region of interest" description="Disordered" evidence="1">
    <location>
        <begin position="936"/>
        <end position="958"/>
    </location>
</feature>
<evidence type="ECO:0000313" key="3">
    <source>
        <dbReference type="EMBL" id="GJN88612.1"/>
    </source>
</evidence>
<evidence type="ECO:0000259" key="2">
    <source>
        <dbReference type="PROSITE" id="PS51299"/>
    </source>
</evidence>
<reference evidence="3 4" key="1">
    <citation type="submission" date="2021-12" db="EMBL/GenBank/DDBJ databases">
        <title>High titer production of polyol ester of fatty acids by Rhodotorula paludigena BS15 towards product separation-free biomass refinery.</title>
        <authorList>
            <person name="Mano J."/>
            <person name="Ono H."/>
            <person name="Tanaka T."/>
            <person name="Naito K."/>
            <person name="Sushida H."/>
            <person name="Ike M."/>
            <person name="Tokuyasu K."/>
            <person name="Kitaoka M."/>
        </authorList>
    </citation>
    <scope>NUCLEOTIDE SEQUENCE [LARGE SCALE GENOMIC DNA]</scope>
    <source>
        <strain evidence="3 4">BS15</strain>
    </source>
</reference>
<feature type="compositionally biased region" description="Low complexity" evidence="1">
    <location>
        <begin position="95"/>
        <end position="128"/>
    </location>
</feature>
<dbReference type="PROSITE" id="PS51299">
    <property type="entry name" value="HTH_APSES"/>
    <property type="match status" value="1"/>
</dbReference>
<gene>
    <name evidence="3" type="ORF">Rhopal_001578-T1</name>
</gene>
<feature type="region of interest" description="Disordered" evidence="1">
    <location>
        <begin position="407"/>
        <end position="491"/>
    </location>
</feature>
<dbReference type="InterPro" id="IPR057511">
    <property type="entry name" value="WH_GDS1"/>
</dbReference>
<feature type="compositionally biased region" description="Low complexity" evidence="1">
    <location>
        <begin position="39"/>
        <end position="66"/>
    </location>
</feature>
<dbReference type="Proteomes" id="UP001342314">
    <property type="component" value="Unassembled WGS sequence"/>
</dbReference>
<feature type="compositionally biased region" description="Low complexity" evidence="1">
    <location>
        <begin position="1094"/>
        <end position="1110"/>
    </location>
</feature>
<accession>A0AAV5GHR9</accession>
<organism evidence="3 4">
    <name type="scientific">Rhodotorula paludigena</name>
    <dbReference type="NCBI Taxonomy" id="86838"/>
    <lineage>
        <taxon>Eukaryota</taxon>
        <taxon>Fungi</taxon>
        <taxon>Dikarya</taxon>
        <taxon>Basidiomycota</taxon>
        <taxon>Pucciniomycotina</taxon>
        <taxon>Microbotryomycetes</taxon>
        <taxon>Sporidiobolales</taxon>
        <taxon>Sporidiobolaceae</taxon>
        <taxon>Rhodotorula</taxon>
    </lineage>
</organism>
<feature type="compositionally biased region" description="Low complexity" evidence="1">
    <location>
        <begin position="427"/>
        <end position="444"/>
    </location>
</feature>
<feature type="compositionally biased region" description="Basic and acidic residues" evidence="1">
    <location>
        <begin position="1"/>
        <end position="13"/>
    </location>
</feature>
<feature type="region of interest" description="Disordered" evidence="1">
    <location>
        <begin position="1091"/>
        <end position="1110"/>
    </location>
</feature>
<sequence>MDPPRESVRDGVAPRHRPPLARGPDESSPALDEAKARGEAPGARADAALGVAAAGAPGTAAGAAQAKPNTRRRAGSLVKQPTGEPSTRGGGGAAGPPAKGVTPPPAGARAGSPGAAAGSPAAAGAPAGKEAHNTRNAHSRRPPSSSSSAATIAQSAAAPAAPVHAAASAPVNYPMPANAPPGYRPATARPPLSRIPAFPLVDAYVPEANSSDRRHPRQLLPKDLGFPTPEMADRIHPDDLDDRLLMATCAVLHGFENRALCPKEVAEVMLERDWLKNAGTTPFAHVSTCIRSHVSRAAAAKPPYAPLLVPFELVGALTAEEVRAVGLHAEQRPAVKRGTLWYLNPQVLGAGVGADDPFVRCRREAGLAPSDRDGLYVRGLVPLQHTQPNMPPALGLSSSLFSNVIQEEGGDGDELGMGRGKRKRRASSAMMAAMGTSTPAAPSPLGSGASTPVAIPSPRAELPPVAPPAGSVHRRTQSFAGPASAPSRSSIPKLKLRLTSLDEVDSSVDSDGHTGEAAEWRKKNKKKVRRAGSEGLSRAGSVESDAFGDDDSASSSSAPRPSTYSSASSSALLAQSLLAASTPGGTMRPLDSIIPHATAISPDSLSLVNRGASFPFSRPSTVVSHLSVSAPNIFSHHFTNAPSPPDVIMDEVSSPSATADSRPGTSQGLGAANAVSPPSDSPDEDDFHEAMLRGDDFEFEWGSESYTTAGTSSIETSVGAAELARAFSQQAKKGKQRATSPLPPSHADDVSYDTPATTPRSPGKEVEADEGDAGEKASDATESVELVQGPLGTISRVGMSTTLCGEMTPVTGDEQEDADVVIVSEVDGLPESAVSTNDPVLSANPLIDLAHEDPVVKDGLTASHLAVPPPSPLPLDLSPSIALNNAYAGTDYDFVGHDEADLRSPFFRSSAFMHQRDADDLADDEDEEDDIVTVKIEEDDEPAMAVSSPPSSRASSAVPTFDSRVLAAVRAGSAGSSSSDSDGFDPMTFVSAPLLATGLPVPQPAPSPPETTDWAHGLDMLDDFDSENSGTVDLMAPEMIGLEELDLAWAGDDDDTGSPPAPTKPVSRAGLSLTVPRSASGAFLTGASYENSHRFTSPMPSPRRTSSSRVPLLSDLGKKATSKAPAPPTLTRTSSAASVFTTAASSASSSPTKASPSSVVMEPVIPLDPPVLATVVQRGVVVFSTNVTDLATARTMPFLRRIDTDYCNATTLLQAALSSPLERASTIASLLVKADTVRVPCAADAGIEGTWVPLHVARDVVALFPKQLGHLVSFLSDELAGHFPEPIPTMRSGLQAALEQKALKDPNALVLGNPCFEGSELLRRCGPPGMARSTSSAASRSSSVVKKSLAPPPAVAAIIAADSSDEDDDGNDDEDETAEEDKRRSATPPPAASTRASKRRGSTAAASTTPVTTATRSRRTGAPAAPTPVKSESPASPRRSSRRQSGVSK</sequence>
<feature type="compositionally biased region" description="Acidic residues" evidence="1">
    <location>
        <begin position="1363"/>
        <end position="1379"/>
    </location>
</feature>
<feature type="compositionally biased region" description="Polar residues" evidence="1">
    <location>
        <begin position="653"/>
        <end position="668"/>
    </location>
</feature>
<dbReference type="Pfam" id="PF25318">
    <property type="entry name" value="WHD_GDS1"/>
    <property type="match status" value="1"/>
</dbReference>
<dbReference type="GO" id="GO:0003677">
    <property type="term" value="F:DNA binding"/>
    <property type="evidence" value="ECO:0007669"/>
    <property type="project" value="InterPro"/>
</dbReference>
<dbReference type="PANTHER" id="PTHR48148">
    <property type="entry name" value="KERATINOCYTE PROLINE-RICH PROTEIN"/>
    <property type="match status" value="1"/>
</dbReference>